<name>A0A0F9V178_9ZZZZ</name>
<accession>A0A0F9V178</accession>
<evidence type="ECO:0000313" key="1">
    <source>
        <dbReference type="EMBL" id="KKN59613.1"/>
    </source>
</evidence>
<organism evidence="1">
    <name type="scientific">marine sediment metagenome</name>
    <dbReference type="NCBI Taxonomy" id="412755"/>
    <lineage>
        <taxon>unclassified sequences</taxon>
        <taxon>metagenomes</taxon>
        <taxon>ecological metagenomes</taxon>
    </lineage>
</organism>
<protein>
    <submittedName>
        <fullName evidence="1">Uncharacterized protein</fullName>
    </submittedName>
</protein>
<proteinExistence type="predicted"/>
<reference evidence="1" key="1">
    <citation type="journal article" date="2015" name="Nature">
        <title>Complex archaea that bridge the gap between prokaryotes and eukaryotes.</title>
        <authorList>
            <person name="Spang A."/>
            <person name="Saw J.H."/>
            <person name="Jorgensen S.L."/>
            <person name="Zaremba-Niedzwiedzka K."/>
            <person name="Martijn J."/>
            <person name="Lind A.E."/>
            <person name="van Eijk R."/>
            <person name="Schleper C."/>
            <person name="Guy L."/>
            <person name="Ettema T.J."/>
        </authorList>
    </citation>
    <scope>NUCLEOTIDE SEQUENCE</scope>
</reference>
<sequence length="56" mass="6700">MPYRFSICDNCSNSEILNEEQDMQCFAKDKIIKRKQHIRHCGEYNPIIKKYDGFLS</sequence>
<dbReference type="EMBL" id="LAZR01000720">
    <property type="protein sequence ID" value="KKN59613.1"/>
    <property type="molecule type" value="Genomic_DNA"/>
</dbReference>
<dbReference type="AlphaFoldDB" id="A0A0F9V178"/>
<comment type="caution">
    <text evidence="1">The sequence shown here is derived from an EMBL/GenBank/DDBJ whole genome shotgun (WGS) entry which is preliminary data.</text>
</comment>
<gene>
    <name evidence="1" type="ORF">LCGC14_0540100</name>
</gene>